<accession>A0A834IND9</accession>
<dbReference type="AlphaFoldDB" id="A0A834IND9"/>
<keyword evidence="3" id="KW-1185">Reference proteome</keyword>
<feature type="region of interest" description="Disordered" evidence="1">
    <location>
        <begin position="1"/>
        <end position="23"/>
    </location>
</feature>
<comment type="caution">
    <text evidence="2">The sequence shown here is derived from an EMBL/GenBank/DDBJ whole genome shotgun (WGS) entry which is preliminary data.</text>
</comment>
<dbReference type="Proteomes" id="UP000625711">
    <property type="component" value="Unassembled WGS sequence"/>
</dbReference>
<protein>
    <submittedName>
        <fullName evidence="2">Uncharacterized protein</fullName>
    </submittedName>
</protein>
<gene>
    <name evidence="2" type="ORF">GWI33_004219</name>
</gene>
<evidence type="ECO:0000256" key="1">
    <source>
        <dbReference type="SAM" id="MobiDB-lite"/>
    </source>
</evidence>
<evidence type="ECO:0000313" key="3">
    <source>
        <dbReference type="Proteomes" id="UP000625711"/>
    </source>
</evidence>
<organism evidence="2 3">
    <name type="scientific">Rhynchophorus ferrugineus</name>
    <name type="common">Red palm weevil</name>
    <name type="synonym">Curculio ferrugineus</name>
    <dbReference type="NCBI Taxonomy" id="354439"/>
    <lineage>
        <taxon>Eukaryota</taxon>
        <taxon>Metazoa</taxon>
        <taxon>Ecdysozoa</taxon>
        <taxon>Arthropoda</taxon>
        <taxon>Hexapoda</taxon>
        <taxon>Insecta</taxon>
        <taxon>Pterygota</taxon>
        <taxon>Neoptera</taxon>
        <taxon>Endopterygota</taxon>
        <taxon>Coleoptera</taxon>
        <taxon>Polyphaga</taxon>
        <taxon>Cucujiformia</taxon>
        <taxon>Curculionidae</taxon>
        <taxon>Dryophthorinae</taxon>
        <taxon>Rhynchophorus</taxon>
    </lineage>
</organism>
<evidence type="ECO:0000313" key="2">
    <source>
        <dbReference type="EMBL" id="KAF7281838.1"/>
    </source>
</evidence>
<feature type="compositionally biased region" description="Basic and acidic residues" evidence="1">
    <location>
        <begin position="7"/>
        <end position="23"/>
    </location>
</feature>
<proteinExistence type="predicted"/>
<reference evidence="2" key="1">
    <citation type="submission" date="2020-08" db="EMBL/GenBank/DDBJ databases">
        <title>Genome sequencing and assembly of the red palm weevil Rhynchophorus ferrugineus.</title>
        <authorList>
            <person name="Dias G.B."/>
            <person name="Bergman C.M."/>
            <person name="Manee M."/>
        </authorList>
    </citation>
    <scope>NUCLEOTIDE SEQUENCE</scope>
    <source>
        <strain evidence="2">AA-2017</strain>
        <tissue evidence="2">Whole larva</tissue>
    </source>
</reference>
<name>A0A834IND9_RHYFE</name>
<sequence length="106" mass="12054">MHRGRKSEKEGERGVERGSELRHLRGPPNFLLFPVKHNRRTAEMPGPEITKGGWWRERRRRRGPGRDKLINDGAREVGQAGSDGDSETEAIFRINLFILAVAIAQI</sequence>
<dbReference type="EMBL" id="JAACXV010000220">
    <property type="protein sequence ID" value="KAF7281838.1"/>
    <property type="molecule type" value="Genomic_DNA"/>
</dbReference>